<dbReference type="GeneID" id="70190479"/>
<dbReference type="Pfam" id="PF07173">
    <property type="entry name" value="GRDP-like"/>
    <property type="match status" value="1"/>
</dbReference>
<protein>
    <submittedName>
        <fullName evidence="1">Uncharacterized protein</fullName>
    </submittedName>
</protein>
<dbReference type="EMBL" id="JAGTJQ010000004">
    <property type="protein sequence ID" value="KAH7032717.1"/>
    <property type="molecule type" value="Genomic_DNA"/>
</dbReference>
<dbReference type="AlphaFoldDB" id="A0A9P8Y7T9"/>
<proteinExistence type="predicted"/>
<sequence length="556" mass="62341">MAHISDPSPPPICSWESFYRPSDLQPSLNYFQPLSYIASTEPGQHDPNPEGKVPAPDFRIFNFDHPRNLNNGPRLPTPAQCAVHLRLLQAFLSLRVNILCSTSLDTALSIEPHTRVVHVPHDYPNHGKLSPKRSFSSRVTPPPKTTVIRVQDPTFPKRREEKWDLYLKLAAARFLSWVRALENAASGELEDIQPPPLDVLMVWHALLLNPALLRRFELSHVPLAHLAKITFPWEKIHNAISKDDHHTFNLPTEVASSFTSRTGMEPDLLSFLTAQATRASRLAKTLRLYGKPGSSTDPFKSRGLHVTDLPEPDIFTSASDKAYIRLLRSVLGEGDPDFPVIYMLTTAVKRQSVFVDKMDRMLWIRSPALAGTLCRAVRRYERFLGLFKFDDAVAPGRCVGASTEGAGVGEERERKKTMLVPTLDVDLVWHTHMCTSPEQYARDCETLAGRVVEHNDKFGDKSGPGNGGGSSSVYEDALEYTSQLYRVRYGGDYRICLCWECEALRSAFDGDGDEDDGLGALMDGRSIEDVAHEVIIKVTKYREAEQKRRAGMPRVS</sequence>
<dbReference type="InterPro" id="IPR009836">
    <property type="entry name" value="GRDP-like"/>
</dbReference>
<evidence type="ECO:0000313" key="1">
    <source>
        <dbReference type="EMBL" id="KAH7032717.1"/>
    </source>
</evidence>
<reference evidence="1" key="1">
    <citation type="journal article" date="2021" name="Nat. Commun.">
        <title>Genetic determinants of endophytism in the Arabidopsis root mycobiome.</title>
        <authorList>
            <person name="Mesny F."/>
            <person name="Miyauchi S."/>
            <person name="Thiergart T."/>
            <person name="Pickel B."/>
            <person name="Atanasova L."/>
            <person name="Karlsson M."/>
            <person name="Huettel B."/>
            <person name="Barry K.W."/>
            <person name="Haridas S."/>
            <person name="Chen C."/>
            <person name="Bauer D."/>
            <person name="Andreopoulos W."/>
            <person name="Pangilinan J."/>
            <person name="LaButti K."/>
            <person name="Riley R."/>
            <person name="Lipzen A."/>
            <person name="Clum A."/>
            <person name="Drula E."/>
            <person name="Henrissat B."/>
            <person name="Kohler A."/>
            <person name="Grigoriev I.V."/>
            <person name="Martin F.M."/>
            <person name="Hacquard S."/>
        </authorList>
    </citation>
    <scope>NUCLEOTIDE SEQUENCE</scope>
    <source>
        <strain evidence="1">MPI-CAGE-CH-0230</strain>
    </source>
</reference>
<keyword evidence="2" id="KW-1185">Reference proteome</keyword>
<name>A0A9P8Y7T9_9PEZI</name>
<organism evidence="1 2">
    <name type="scientific">Microdochium trichocladiopsis</name>
    <dbReference type="NCBI Taxonomy" id="1682393"/>
    <lineage>
        <taxon>Eukaryota</taxon>
        <taxon>Fungi</taxon>
        <taxon>Dikarya</taxon>
        <taxon>Ascomycota</taxon>
        <taxon>Pezizomycotina</taxon>
        <taxon>Sordariomycetes</taxon>
        <taxon>Xylariomycetidae</taxon>
        <taxon>Xylariales</taxon>
        <taxon>Microdochiaceae</taxon>
        <taxon>Microdochium</taxon>
    </lineage>
</organism>
<accession>A0A9P8Y7T9</accession>
<dbReference type="PANTHER" id="PTHR34365">
    <property type="entry name" value="ENOLASE (DUF1399)"/>
    <property type="match status" value="1"/>
</dbReference>
<dbReference type="PANTHER" id="PTHR34365:SF7">
    <property type="entry name" value="GLYCINE-RICH DOMAIN-CONTAINING PROTEIN 1"/>
    <property type="match status" value="1"/>
</dbReference>
<evidence type="ECO:0000313" key="2">
    <source>
        <dbReference type="Proteomes" id="UP000756346"/>
    </source>
</evidence>
<dbReference type="OrthoDB" id="2684236at2759"/>
<dbReference type="Proteomes" id="UP000756346">
    <property type="component" value="Unassembled WGS sequence"/>
</dbReference>
<dbReference type="RefSeq" id="XP_046013549.1">
    <property type="nucleotide sequence ID" value="XM_046160933.1"/>
</dbReference>
<comment type="caution">
    <text evidence="1">The sequence shown here is derived from an EMBL/GenBank/DDBJ whole genome shotgun (WGS) entry which is preliminary data.</text>
</comment>
<gene>
    <name evidence="1" type="ORF">B0I36DRAFT_382736</name>
</gene>